<protein>
    <submittedName>
        <fullName evidence="1">Uncharacterized protein</fullName>
    </submittedName>
</protein>
<accession>A0A0J1BMY4</accession>
<keyword evidence="2" id="KW-1185">Reference proteome</keyword>
<evidence type="ECO:0000313" key="1">
    <source>
        <dbReference type="EMBL" id="KLU07855.1"/>
    </source>
</evidence>
<dbReference type="Proteomes" id="UP000036367">
    <property type="component" value="Unassembled WGS sequence"/>
</dbReference>
<sequence>MTYSRRRIVAKRACRAWFFAVLTRIRLLFHQRGVRYTRA</sequence>
<dbReference type="AlphaFoldDB" id="A0A0J1BMY4"/>
<dbReference type="PATRIC" id="fig|595434.4.peg.33"/>
<gene>
    <name evidence="1" type="ORF">RISK_000034</name>
</gene>
<reference evidence="1" key="1">
    <citation type="submission" date="2015-05" db="EMBL/GenBank/DDBJ databases">
        <title>Permanent draft genome of Rhodopirellula islandicus K833.</title>
        <authorList>
            <person name="Kizina J."/>
            <person name="Richter M."/>
            <person name="Glockner F.O."/>
            <person name="Harder J."/>
        </authorList>
    </citation>
    <scope>NUCLEOTIDE SEQUENCE [LARGE SCALE GENOMIC DNA]</scope>
    <source>
        <strain evidence="1">K833</strain>
    </source>
</reference>
<name>A0A0J1BMY4_RHOIS</name>
<organism evidence="1 2">
    <name type="scientific">Rhodopirellula islandica</name>
    <dbReference type="NCBI Taxonomy" id="595434"/>
    <lineage>
        <taxon>Bacteria</taxon>
        <taxon>Pseudomonadati</taxon>
        <taxon>Planctomycetota</taxon>
        <taxon>Planctomycetia</taxon>
        <taxon>Pirellulales</taxon>
        <taxon>Pirellulaceae</taxon>
        <taxon>Rhodopirellula</taxon>
    </lineage>
</organism>
<evidence type="ECO:0000313" key="2">
    <source>
        <dbReference type="Proteomes" id="UP000036367"/>
    </source>
</evidence>
<comment type="caution">
    <text evidence="1">The sequence shown here is derived from an EMBL/GenBank/DDBJ whole genome shotgun (WGS) entry which is preliminary data.</text>
</comment>
<dbReference type="STRING" id="595434.RISK_000034"/>
<proteinExistence type="predicted"/>
<dbReference type="EMBL" id="LECT01000001">
    <property type="protein sequence ID" value="KLU07855.1"/>
    <property type="molecule type" value="Genomic_DNA"/>
</dbReference>